<evidence type="ECO:0000313" key="2">
    <source>
        <dbReference type="EMBL" id="KYG03515.1"/>
    </source>
</evidence>
<feature type="domain" description="Pvc16 N-terminal" evidence="1">
    <location>
        <begin position="11"/>
        <end position="183"/>
    </location>
</feature>
<dbReference type="AlphaFoldDB" id="A0A150TFM6"/>
<proteinExistence type="predicted"/>
<accession>A0A150TFM6</accession>
<sequence>MADARAIHLTSRALQSVLQKELSVLSIPAGQIKIESLDLLPDPVPPPRITIFLFNVHENPHLKNQGREIRRDGDGKVEVIPPPIVLDLDYMLCAWAATTDEEHQLLGDIVRVLHDHPEIEATRLGPSFRPDEAVQISLNNPPVEEQARIWTTFGFKRFKLSLYYKVRTVPIESKRRSEEPIVLEVENRLKSL</sequence>
<gene>
    <name evidence="2" type="ORF">BE21_04575</name>
</gene>
<comment type="caution">
    <text evidence="2">The sequence shown here is derived from an EMBL/GenBank/DDBJ whole genome shotgun (WGS) entry which is preliminary data.</text>
</comment>
<organism evidence="2 3">
    <name type="scientific">Sorangium cellulosum</name>
    <name type="common">Polyangium cellulosum</name>
    <dbReference type="NCBI Taxonomy" id="56"/>
    <lineage>
        <taxon>Bacteria</taxon>
        <taxon>Pseudomonadati</taxon>
        <taxon>Myxococcota</taxon>
        <taxon>Polyangia</taxon>
        <taxon>Polyangiales</taxon>
        <taxon>Polyangiaceae</taxon>
        <taxon>Sorangium</taxon>
    </lineage>
</organism>
<evidence type="ECO:0000259" key="1">
    <source>
        <dbReference type="Pfam" id="PF14065"/>
    </source>
</evidence>
<protein>
    <recommendedName>
        <fullName evidence="1">Pvc16 N-terminal domain-containing protein</fullName>
    </recommendedName>
</protein>
<name>A0A150TFM6_SORCE</name>
<reference evidence="2 3" key="1">
    <citation type="submission" date="2014-02" db="EMBL/GenBank/DDBJ databases">
        <title>The small core and large imbalanced accessory genome model reveals a collaborative survival strategy of Sorangium cellulosum strains in nature.</title>
        <authorList>
            <person name="Han K."/>
            <person name="Peng R."/>
            <person name="Blom J."/>
            <person name="Li Y.-Z."/>
        </authorList>
    </citation>
    <scope>NUCLEOTIDE SEQUENCE [LARGE SCALE GENOMIC DNA]</scope>
    <source>
        <strain evidence="2 3">So0007-03</strain>
    </source>
</reference>
<dbReference type="EMBL" id="JEME01002682">
    <property type="protein sequence ID" value="KYG03515.1"/>
    <property type="molecule type" value="Genomic_DNA"/>
</dbReference>
<evidence type="ECO:0000313" key="3">
    <source>
        <dbReference type="Proteomes" id="UP000075502"/>
    </source>
</evidence>
<dbReference type="InterPro" id="IPR025351">
    <property type="entry name" value="Pvc16_N"/>
</dbReference>
<dbReference type="Pfam" id="PF14065">
    <property type="entry name" value="Pvc16_N"/>
    <property type="match status" value="1"/>
</dbReference>
<dbReference type="Proteomes" id="UP000075502">
    <property type="component" value="Unassembled WGS sequence"/>
</dbReference>